<dbReference type="EMBL" id="CP010904">
    <property type="protein sequence ID" value="AKJ64617.1"/>
    <property type="molecule type" value="Genomic_DNA"/>
</dbReference>
<protein>
    <submittedName>
        <fullName evidence="1">Uncharacterized protein</fullName>
    </submittedName>
</protein>
<reference evidence="1 2" key="2">
    <citation type="journal article" date="2016" name="ISME J.">
        <title>Characterization of the first cultured representative of Verrucomicrobia subdivision 5 indicates the proposal of a novel phylum.</title>
        <authorList>
            <person name="Spring S."/>
            <person name="Bunk B."/>
            <person name="Sproer C."/>
            <person name="Schumann P."/>
            <person name="Rohde M."/>
            <person name="Tindall B.J."/>
            <person name="Klenk H.P."/>
        </authorList>
    </citation>
    <scope>NUCLEOTIDE SEQUENCE [LARGE SCALE GENOMIC DNA]</scope>
    <source>
        <strain evidence="1 2">L21-Fru-AB</strain>
    </source>
</reference>
<evidence type="ECO:0000313" key="1">
    <source>
        <dbReference type="EMBL" id="AKJ64617.1"/>
    </source>
</evidence>
<organism evidence="1 2">
    <name type="scientific">Kiritimatiella glycovorans</name>
    <dbReference type="NCBI Taxonomy" id="1307763"/>
    <lineage>
        <taxon>Bacteria</taxon>
        <taxon>Pseudomonadati</taxon>
        <taxon>Kiritimatiellota</taxon>
        <taxon>Kiritimatiellia</taxon>
        <taxon>Kiritimatiellales</taxon>
        <taxon>Kiritimatiellaceae</taxon>
        <taxon>Kiritimatiella</taxon>
    </lineage>
</organism>
<dbReference type="InterPro" id="IPR011050">
    <property type="entry name" value="Pectin_lyase_fold/virulence"/>
</dbReference>
<gene>
    <name evidence="1" type="ORF">L21SP4_01369</name>
</gene>
<dbReference type="SUPFAM" id="SSF51126">
    <property type="entry name" value="Pectin lyase-like"/>
    <property type="match status" value="1"/>
</dbReference>
<keyword evidence="2" id="KW-1185">Reference proteome</keyword>
<accession>A0A0G3EGR5</accession>
<dbReference type="KEGG" id="vbl:L21SP4_01369"/>
<dbReference type="SMART" id="SM00710">
    <property type="entry name" value="PbH1"/>
    <property type="match status" value="3"/>
</dbReference>
<dbReference type="InterPro" id="IPR012334">
    <property type="entry name" value="Pectin_lyas_fold"/>
</dbReference>
<sequence length="519" mass="57746">MPDDGADDLAAVQAAFNALAASAEPTRLLFEKGTYVLNAPASADGDSRWLTRLESVTNAVIDFAGARFIIRDPASGFIHLDRCRNIILRDGTFEYDPQPHTAGVIEAVDPREGTLDLRIPGRFPCPDRPWFESASARWGYRLDPEIPGRVMHGAVNVHRYKEVRRIGTRRFRVTIQPGRPEYWAGFKVGDRFTMLARTHAEFLFAQYCRQITAMDLTTYHTPAGHYISVRTDALNVIRCRSPIMPGFWKGGNADAVHVQSSRIGPWVEGCLFEGISDDALVVYARPFSITEQISPTRLRIARLTNRGEAALPREGEIRRDDILDFLNPNTGVVTATAAVREFLPEEQIIRLDAPVTNMLVGAGKDRTQIWNRSMARGCVLIDNTIVNSRRYGIYVKASDVLIAGNRIGGTSSCAMSFHNEPGAPNGPFCHNVVIRDNEIVHCGFDHGFLKHPRSGAIRVMARRLDYSPAQRGAPHSGFRILNNRFRDLLRPPLCLSNVRDVRLSGNTLDGEGFTRTTGP</sequence>
<dbReference type="Gene3D" id="2.160.20.10">
    <property type="entry name" value="Single-stranded right-handed beta-helix, Pectin lyase-like"/>
    <property type="match status" value="2"/>
</dbReference>
<evidence type="ECO:0000313" key="2">
    <source>
        <dbReference type="Proteomes" id="UP000035268"/>
    </source>
</evidence>
<proteinExistence type="predicted"/>
<dbReference type="AlphaFoldDB" id="A0A0G3EGR5"/>
<name>A0A0G3EGR5_9BACT</name>
<reference evidence="2" key="1">
    <citation type="submission" date="2015-02" db="EMBL/GenBank/DDBJ databases">
        <title>Description and complete genome sequence of the first cultured representative of the subdivision 5 of the Verrucomicrobia phylum.</title>
        <authorList>
            <person name="Spring S."/>
            <person name="Bunk B."/>
            <person name="Sproer C."/>
            <person name="Klenk H.-P."/>
        </authorList>
    </citation>
    <scope>NUCLEOTIDE SEQUENCE [LARGE SCALE GENOMIC DNA]</scope>
    <source>
        <strain evidence="2">L21-Fru-AB</strain>
    </source>
</reference>
<dbReference type="InterPro" id="IPR006626">
    <property type="entry name" value="PbH1"/>
</dbReference>
<dbReference type="Proteomes" id="UP000035268">
    <property type="component" value="Chromosome"/>
</dbReference>